<feature type="chain" id="PRO_5040989945" evidence="2">
    <location>
        <begin position="25"/>
        <end position="350"/>
    </location>
</feature>
<evidence type="ECO:0000313" key="4">
    <source>
        <dbReference type="Proteomes" id="UP000269115"/>
    </source>
</evidence>
<proteinExistence type="predicted"/>
<feature type="region of interest" description="Disordered" evidence="1">
    <location>
        <begin position="261"/>
        <end position="284"/>
    </location>
</feature>
<evidence type="ECO:0000256" key="1">
    <source>
        <dbReference type="SAM" id="MobiDB-lite"/>
    </source>
</evidence>
<comment type="caution">
    <text evidence="3">The sequence shown here is derived from an EMBL/GenBank/DDBJ whole genome shotgun (WGS) entry which is preliminary data.</text>
</comment>
<gene>
    <name evidence="3" type="ORF">EDF85_1563</name>
</gene>
<reference evidence="3 4" key="1">
    <citation type="submission" date="2018-11" db="EMBL/GenBank/DDBJ databases">
        <title>Genomic analyses of the natural microbiome of Caenorhabditis elegans.</title>
        <authorList>
            <person name="Samuel B."/>
        </authorList>
    </citation>
    <scope>NUCLEOTIDE SEQUENCE [LARGE SCALE GENOMIC DNA]</scope>
    <source>
        <strain evidence="3 4">BIGb0473</strain>
    </source>
</reference>
<keyword evidence="2" id="KW-0732">Signal</keyword>
<feature type="signal peptide" evidence="2">
    <location>
        <begin position="1"/>
        <end position="24"/>
    </location>
</feature>
<accession>A0A9X8EME3</accession>
<sequence>MSGATVLSGLAAGFLLAASMASGAEDCGTPGTLTSSKGDSRVLVTRVFKDGSIAVRARLAVNPDGGKGAYTVGDHGFTYIANGLSIMRKGVPYRCDLDCRNAFLKAELKGFAEHTPEFCVYAMEVEPFAPGQARTSCGNGRYLIGNGKGRLRKGPLLDTVSGATVQSYVSTTSLRHKVDGQVQPLDSETLPIAVAAKASMLGSIVWVAGKGLHGTFALVGESGPAFGEGSIALHQLLHTNAITAQASGPIPVGQRCSAVESGLTPPFRSSPDKPGDGCRRGRAASSASDIRAYNGISEPVDFVVLGQAGFSRKGGLIEQTVTRQSIDEAAARAGYTQQRIRQMLACLPRS</sequence>
<protein>
    <submittedName>
        <fullName evidence="3">Uncharacterized protein</fullName>
    </submittedName>
</protein>
<organism evidence="3 4">
    <name type="scientific">Pseudomonas putida</name>
    <name type="common">Arthrobacter siderocapsulatus</name>
    <dbReference type="NCBI Taxonomy" id="303"/>
    <lineage>
        <taxon>Bacteria</taxon>
        <taxon>Pseudomonadati</taxon>
        <taxon>Pseudomonadota</taxon>
        <taxon>Gammaproteobacteria</taxon>
        <taxon>Pseudomonadales</taxon>
        <taxon>Pseudomonadaceae</taxon>
        <taxon>Pseudomonas</taxon>
    </lineage>
</organism>
<dbReference type="AlphaFoldDB" id="A0A9X8EME3"/>
<evidence type="ECO:0000256" key="2">
    <source>
        <dbReference type="SAM" id="SignalP"/>
    </source>
</evidence>
<dbReference type="Proteomes" id="UP000269115">
    <property type="component" value="Unassembled WGS sequence"/>
</dbReference>
<evidence type="ECO:0000313" key="3">
    <source>
        <dbReference type="EMBL" id="ROQ51119.1"/>
    </source>
</evidence>
<feature type="compositionally biased region" description="Basic and acidic residues" evidence="1">
    <location>
        <begin position="270"/>
        <end position="279"/>
    </location>
</feature>
<dbReference type="EMBL" id="RJUR01000012">
    <property type="protein sequence ID" value="ROQ51119.1"/>
    <property type="molecule type" value="Genomic_DNA"/>
</dbReference>
<dbReference type="RefSeq" id="WP_123752723.1">
    <property type="nucleotide sequence ID" value="NZ_RJUR01000012.1"/>
</dbReference>
<name>A0A9X8EME3_PSEPU</name>